<feature type="site" description="Interaction with substrate tRNA" evidence="10">
    <location>
        <position position="116"/>
    </location>
</feature>
<evidence type="ECO:0000256" key="13">
    <source>
        <dbReference type="RuleBase" id="RU003785"/>
    </source>
</evidence>
<evidence type="ECO:0000256" key="1">
    <source>
        <dbReference type="ARBA" id="ARBA00001946"/>
    </source>
</evidence>
<comment type="cofactor">
    <cofactor evidence="1 10">
        <name>Mg(2+)</name>
        <dbReference type="ChEBI" id="CHEBI:18420"/>
    </cofactor>
</comment>
<dbReference type="InterPro" id="IPR039657">
    <property type="entry name" value="Dimethylallyltransferase"/>
</dbReference>
<gene>
    <name evidence="10 14" type="primary">miaA</name>
    <name evidence="14" type="ORF">HKD42_04465</name>
</gene>
<protein>
    <recommendedName>
        <fullName evidence="10">tRNA dimethylallyltransferase</fullName>
        <ecNumber evidence="10">2.5.1.75</ecNumber>
    </recommendedName>
    <alternativeName>
        <fullName evidence="10">Dimethylallyl diphosphate:tRNA dimethylallyltransferase</fullName>
        <shortName evidence="10">DMAPP:tRNA dimethylallyltransferase</shortName>
        <shortName evidence="10">DMATase</shortName>
    </alternativeName>
    <alternativeName>
        <fullName evidence="10">Isopentenyl-diphosphate:tRNA isopentenyltransferase</fullName>
        <shortName evidence="10">IPP transferase</shortName>
        <shortName evidence="10">IPPT</shortName>
        <shortName evidence="10">IPTase</shortName>
    </alternativeName>
</protein>
<keyword evidence="5 10" id="KW-0819">tRNA processing</keyword>
<dbReference type="Proteomes" id="UP000561181">
    <property type="component" value="Unassembled WGS sequence"/>
</dbReference>
<dbReference type="Gene3D" id="3.40.50.300">
    <property type="entry name" value="P-loop containing nucleotide triphosphate hydrolases"/>
    <property type="match status" value="1"/>
</dbReference>
<evidence type="ECO:0000256" key="3">
    <source>
        <dbReference type="ARBA" id="ARBA00005842"/>
    </source>
</evidence>
<keyword evidence="6 10" id="KW-0547">Nucleotide-binding</keyword>
<evidence type="ECO:0000256" key="10">
    <source>
        <dbReference type="HAMAP-Rule" id="MF_00185"/>
    </source>
</evidence>
<keyword evidence="8 10" id="KW-0460">Magnesium</keyword>
<evidence type="ECO:0000256" key="12">
    <source>
        <dbReference type="RuleBase" id="RU003784"/>
    </source>
</evidence>
<feature type="site" description="Interaction with substrate tRNA" evidence="10">
    <location>
        <position position="138"/>
    </location>
</feature>
<evidence type="ECO:0000313" key="15">
    <source>
        <dbReference type="Proteomes" id="UP000561181"/>
    </source>
</evidence>
<dbReference type="GO" id="GO:0052381">
    <property type="term" value="F:tRNA dimethylallyltransferase activity"/>
    <property type="evidence" value="ECO:0007669"/>
    <property type="project" value="UniProtKB-UniRule"/>
</dbReference>
<proteinExistence type="inferred from homology"/>
<comment type="similarity">
    <text evidence="3 10 13">Belongs to the IPP transferase family.</text>
</comment>
<evidence type="ECO:0000256" key="8">
    <source>
        <dbReference type="ARBA" id="ARBA00022842"/>
    </source>
</evidence>
<comment type="function">
    <text evidence="2 10 12">Catalyzes the transfer of a dimethylallyl group onto the adenine at position 37 in tRNAs that read codons beginning with uridine, leading to the formation of N6-(dimethylallyl)adenosine (i(6)A).</text>
</comment>
<evidence type="ECO:0000256" key="9">
    <source>
        <dbReference type="ARBA" id="ARBA00049563"/>
    </source>
</evidence>
<feature type="binding site" evidence="10">
    <location>
        <begin position="22"/>
        <end position="27"/>
    </location>
    <ligand>
        <name>substrate</name>
    </ligand>
</feature>
<comment type="subunit">
    <text evidence="10">Monomer.</text>
</comment>
<dbReference type="Pfam" id="PF01715">
    <property type="entry name" value="IPPT"/>
    <property type="match status" value="1"/>
</dbReference>
<comment type="caution">
    <text evidence="14">The sequence shown here is derived from an EMBL/GenBank/DDBJ whole genome shotgun (WGS) entry which is preliminary data.</text>
</comment>
<feature type="binding site" evidence="10">
    <location>
        <begin position="20"/>
        <end position="27"/>
    </location>
    <ligand>
        <name>ATP</name>
        <dbReference type="ChEBI" id="CHEBI:30616"/>
    </ligand>
</feature>
<dbReference type="AlphaFoldDB" id="A0A848QMA7"/>
<evidence type="ECO:0000256" key="2">
    <source>
        <dbReference type="ARBA" id="ARBA00003213"/>
    </source>
</evidence>
<sequence length="318" mass="35129">MSTNSSPDSNGKPPLALIAGPTASGKTDIAVRLALAFAKRGRNAAIINCDSAQVYSDLSTLSARPTPAEMKSIPHHLFGEWDGAAACSTADWANAAKQTIADMHRIGTMPILVGGTGLYMRTLLDGISPIPAIDPDIRAEIRAMEQSAARQALETEDPEAAGRLAPADTTRTARALEVMRSTGKPMWQWHGKHEGGIGDKIQLHPLVLVPEREALYNRCDARFEWMLDNGAVEEAEALAARNLNPELPVMRAIGVREIIGWLKGEVSRDEMIARGQMSTRQYAKRQYTWFRNQPPDWWHRAQPENFDLNAHFELIFQN</sequence>
<dbReference type="PANTHER" id="PTHR11088:SF60">
    <property type="entry name" value="TRNA DIMETHYLALLYLTRANSFERASE"/>
    <property type="match status" value="1"/>
</dbReference>
<dbReference type="HAMAP" id="MF_00185">
    <property type="entry name" value="IPP_trans"/>
    <property type="match status" value="1"/>
</dbReference>
<evidence type="ECO:0000256" key="6">
    <source>
        <dbReference type="ARBA" id="ARBA00022741"/>
    </source>
</evidence>
<dbReference type="SUPFAM" id="SSF52540">
    <property type="entry name" value="P-loop containing nucleoside triphosphate hydrolases"/>
    <property type="match status" value="1"/>
</dbReference>
<feature type="region of interest" description="Interaction with substrate tRNA" evidence="10">
    <location>
        <begin position="50"/>
        <end position="53"/>
    </location>
</feature>
<dbReference type="InterPro" id="IPR027417">
    <property type="entry name" value="P-loop_NTPase"/>
</dbReference>
<evidence type="ECO:0000256" key="7">
    <source>
        <dbReference type="ARBA" id="ARBA00022840"/>
    </source>
</evidence>
<dbReference type="NCBIfam" id="TIGR00174">
    <property type="entry name" value="miaA"/>
    <property type="match status" value="1"/>
</dbReference>
<dbReference type="GO" id="GO:0005524">
    <property type="term" value="F:ATP binding"/>
    <property type="evidence" value="ECO:0007669"/>
    <property type="project" value="UniProtKB-UniRule"/>
</dbReference>
<organism evidence="14 15">
    <name type="scientific">Pontixanthobacter rizhaonensis</name>
    <dbReference type="NCBI Taxonomy" id="2730337"/>
    <lineage>
        <taxon>Bacteria</taxon>
        <taxon>Pseudomonadati</taxon>
        <taxon>Pseudomonadota</taxon>
        <taxon>Alphaproteobacteria</taxon>
        <taxon>Sphingomonadales</taxon>
        <taxon>Erythrobacteraceae</taxon>
        <taxon>Pontixanthobacter</taxon>
    </lineage>
</organism>
<evidence type="ECO:0000256" key="4">
    <source>
        <dbReference type="ARBA" id="ARBA00022679"/>
    </source>
</evidence>
<accession>A0A848QMA7</accession>
<evidence type="ECO:0000256" key="11">
    <source>
        <dbReference type="RuleBase" id="RU003783"/>
    </source>
</evidence>
<keyword evidence="15" id="KW-1185">Reference proteome</keyword>
<dbReference type="EC" id="2.5.1.75" evidence="10"/>
<dbReference type="EMBL" id="JABCRE010000002">
    <property type="protein sequence ID" value="NMW31305.1"/>
    <property type="molecule type" value="Genomic_DNA"/>
</dbReference>
<evidence type="ECO:0000313" key="14">
    <source>
        <dbReference type="EMBL" id="NMW31305.1"/>
    </source>
</evidence>
<comment type="caution">
    <text evidence="10">Lacks conserved residue(s) required for the propagation of feature annotation.</text>
</comment>
<reference evidence="14 15" key="1">
    <citation type="submission" date="2020-04" db="EMBL/GenBank/DDBJ databases">
        <authorList>
            <person name="Liu A."/>
        </authorList>
    </citation>
    <scope>NUCLEOTIDE SEQUENCE [LARGE SCALE GENOMIC DNA]</scope>
    <source>
        <strain evidence="14 15">RZ02</strain>
    </source>
</reference>
<comment type="catalytic activity">
    <reaction evidence="9 10 11">
        <text>adenosine(37) in tRNA + dimethylallyl diphosphate = N(6)-dimethylallyladenosine(37) in tRNA + diphosphate</text>
        <dbReference type="Rhea" id="RHEA:26482"/>
        <dbReference type="Rhea" id="RHEA-COMP:10162"/>
        <dbReference type="Rhea" id="RHEA-COMP:10375"/>
        <dbReference type="ChEBI" id="CHEBI:33019"/>
        <dbReference type="ChEBI" id="CHEBI:57623"/>
        <dbReference type="ChEBI" id="CHEBI:74411"/>
        <dbReference type="ChEBI" id="CHEBI:74415"/>
        <dbReference type="EC" id="2.5.1.75"/>
    </reaction>
</comment>
<dbReference type="RefSeq" id="WP_170010673.1">
    <property type="nucleotide sequence ID" value="NZ_JABCRE010000002.1"/>
</dbReference>
<evidence type="ECO:0000256" key="5">
    <source>
        <dbReference type="ARBA" id="ARBA00022694"/>
    </source>
</evidence>
<keyword evidence="7 10" id="KW-0067">ATP-binding</keyword>
<dbReference type="InterPro" id="IPR018022">
    <property type="entry name" value="IPT"/>
</dbReference>
<dbReference type="GO" id="GO:0006400">
    <property type="term" value="P:tRNA modification"/>
    <property type="evidence" value="ECO:0007669"/>
    <property type="project" value="TreeGrafter"/>
</dbReference>
<dbReference type="PANTHER" id="PTHR11088">
    <property type="entry name" value="TRNA DIMETHYLALLYLTRANSFERASE"/>
    <property type="match status" value="1"/>
</dbReference>
<keyword evidence="4 10" id="KW-0808">Transferase</keyword>
<name>A0A848QMA7_9SPHN</name>
<dbReference type="Gene3D" id="1.10.20.140">
    <property type="match status" value="1"/>
</dbReference>